<evidence type="ECO:0000313" key="5">
    <source>
        <dbReference type="Proteomes" id="UP001220702"/>
    </source>
</evidence>
<comment type="caution">
    <text evidence="4">The sequence shown here is derived from an EMBL/GenBank/DDBJ whole genome shotgun (WGS) entry which is preliminary data.</text>
</comment>
<name>A0AAW6HVI4_XYLFS</name>
<evidence type="ECO:0000256" key="1">
    <source>
        <dbReference type="ARBA" id="ARBA00022529"/>
    </source>
</evidence>
<dbReference type="GO" id="GO:0005198">
    <property type="term" value="F:structural molecule activity"/>
    <property type="evidence" value="ECO:0007669"/>
    <property type="project" value="InterPro"/>
</dbReference>
<dbReference type="EMBL" id="JAJKGN010000001">
    <property type="protein sequence ID" value="MDC6408330.1"/>
    <property type="molecule type" value="Genomic_DNA"/>
</dbReference>
<dbReference type="InterPro" id="IPR023347">
    <property type="entry name" value="Lysozyme_dom_sf"/>
</dbReference>
<protein>
    <submittedName>
        <fullName evidence="4">Phage portal protein</fullName>
    </submittedName>
</protein>
<reference evidence="4" key="2">
    <citation type="journal article" date="2023" name="Commun. Biol.">
        <title>Suspicions of two bridgehead invasions of Xylella fastidiosa subsp. multiplex in France.</title>
        <authorList>
            <person name="Dupas E."/>
            <person name="Durand K."/>
            <person name="Rieux A."/>
            <person name="Briand M."/>
            <person name="Pruvost O."/>
            <person name="Cunty A."/>
            <person name="Denance N."/>
            <person name="Donnadieu C."/>
            <person name="Legendre B."/>
            <person name="Lopez-Roques C."/>
            <person name="Cesbron S."/>
            <person name="Ravigne V."/>
            <person name="Jacques M.A."/>
        </authorList>
    </citation>
    <scope>NUCLEOTIDE SEQUENCE</scope>
    <source>
        <strain evidence="4">CFBP8070</strain>
    </source>
</reference>
<evidence type="ECO:0000256" key="2">
    <source>
        <dbReference type="ARBA" id="ARBA00022638"/>
    </source>
</evidence>
<dbReference type="Proteomes" id="UP001220702">
    <property type="component" value="Unassembled WGS sequence"/>
</dbReference>
<dbReference type="GO" id="GO:0042742">
    <property type="term" value="P:defense response to bacterium"/>
    <property type="evidence" value="ECO:0007669"/>
    <property type="project" value="UniProtKB-KW"/>
</dbReference>
<proteinExistence type="predicted"/>
<gene>
    <name evidence="4" type="ORF">LOK82_06680</name>
</gene>
<reference evidence="4" key="1">
    <citation type="submission" date="2021-11" db="EMBL/GenBank/DDBJ databases">
        <authorList>
            <person name="Denance N."/>
            <person name="Briand M."/>
            <person name="Dupas E."/>
            <person name="Durand K."/>
            <person name="Legendre B."/>
            <person name="Cunty A."/>
            <person name="Donnadieu C."/>
            <person name="Lopez Roques C."/>
            <person name="Cesbron S."/>
            <person name="Jacques M.A."/>
        </authorList>
    </citation>
    <scope>NUCLEOTIDE SEQUENCE</scope>
    <source>
        <strain evidence="4">CFBP8070</strain>
    </source>
</reference>
<dbReference type="GO" id="GO:0019068">
    <property type="term" value="P:virion assembly"/>
    <property type="evidence" value="ECO:0007669"/>
    <property type="project" value="InterPro"/>
</dbReference>
<organism evidence="4 5">
    <name type="scientific">Xylella fastidiosa subsp. multiplex</name>
    <dbReference type="NCBI Taxonomy" id="644357"/>
    <lineage>
        <taxon>Bacteria</taxon>
        <taxon>Pseudomonadati</taxon>
        <taxon>Pseudomonadota</taxon>
        <taxon>Gammaproteobacteria</taxon>
        <taxon>Lysobacterales</taxon>
        <taxon>Lysobacteraceae</taxon>
        <taxon>Xylella</taxon>
    </lineage>
</organism>
<dbReference type="Pfam" id="PF05136">
    <property type="entry name" value="Phage_portal_2"/>
    <property type="match status" value="1"/>
</dbReference>
<dbReference type="InterPro" id="IPR023346">
    <property type="entry name" value="Lysozyme-like_dom_sf"/>
</dbReference>
<dbReference type="SUPFAM" id="SSF53955">
    <property type="entry name" value="Lysozyme-like"/>
    <property type="match status" value="1"/>
</dbReference>
<dbReference type="AlphaFoldDB" id="A0AAW6HVI4"/>
<feature type="region of interest" description="Disordered" evidence="3">
    <location>
        <begin position="141"/>
        <end position="162"/>
    </location>
</feature>
<keyword evidence="2" id="KW-0081">Bacteriolytic enzyme</keyword>
<dbReference type="GO" id="GO:0003796">
    <property type="term" value="F:lysozyme activity"/>
    <property type="evidence" value="ECO:0007669"/>
    <property type="project" value="InterPro"/>
</dbReference>
<evidence type="ECO:0000313" key="4">
    <source>
        <dbReference type="EMBL" id="MDC6408330.1"/>
    </source>
</evidence>
<dbReference type="GO" id="GO:0031640">
    <property type="term" value="P:killing of cells of another organism"/>
    <property type="evidence" value="ECO:0007669"/>
    <property type="project" value="UniProtKB-KW"/>
</dbReference>
<dbReference type="InterPro" id="IPR006429">
    <property type="entry name" value="Phage_lambda_portal"/>
</dbReference>
<accession>A0AAW6HVI4</accession>
<sequence length="195" mass="21071">MPLPTSAETAAETHHDHRPPRLQRLVAAFDRSLLQLAPAWAASRAQSRVKAVAYRQAYEAAEKTHLRQASRDFGSGNTIVTMTGAALRNQARHLDRNHDIISGGLSTLVQNIIGPSGINIVPTPATSTATWLNHWWMPSSPSTKPGPNVPKSPGCTTGPASSAELDRWKHAAGHEVRGLVLRRADERALCEGRAS</sequence>
<keyword evidence="1" id="KW-0929">Antimicrobial</keyword>
<evidence type="ECO:0000256" key="3">
    <source>
        <dbReference type="SAM" id="MobiDB-lite"/>
    </source>
</evidence>
<dbReference type="Gene3D" id="1.10.530.40">
    <property type="match status" value="1"/>
</dbReference>